<feature type="domain" description="WSC" evidence="4">
    <location>
        <begin position="19"/>
        <end position="103"/>
    </location>
</feature>
<dbReference type="PANTHER" id="PTHR16861">
    <property type="entry name" value="GLYCOPROTEIN 38"/>
    <property type="match status" value="1"/>
</dbReference>
<evidence type="ECO:0000313" key="5">
    <source>
        <dbReference type="EMBL" id="VUG17363.1"/>
    </source>
</evidence>
<organism evidence="5 6">
    <name type="scientific">Dekkera bruxellensis</name>
    <name type="common">Brettanomyces custersii</name>
    <dbReference type="NCBI Taxonomy" id="5007"/>
    <lineage>
        <taxon>Eukaryota</taxon>
        <taxon>Fungi</taxon>
        <taxon>Dikarya</taxon>
        <taxon>Ascomycota</taxon>
        <taxon>Saccharomycotina</taxon>
        <taxon>Pichiomycetes</taxon>
        <taxon>Pichiales</taxon>
        <taxon>Pichiaceae</taxon>
        <taxon>Brettanomyces</taxon>
    </lineage>
</organism>
<keyword evidence="6" id="KW-1185">Reference proteome</keyword>
<evidence type="ECO:0000259" key="4">
    <source>
        <dbReference type="PROSITE" id="PS51212"/>
    </source>
</evidence>
<dbReference type="AlphaFoldDB" id="A0A7D9GYQ5"/>
<evidence type="ECO:0000256" key="2">
    <source>
        <dbReference type="SAM" id="Phobius"/>
    </source>
</evidence>
<accession>A0A7D9GYQ5</accession>
<sequence>MSALIALTLAVIPSLVGATGDMVGCYSSVPSSWVDKGSYTWQSSDYCSSQCSGYDFYAMSGNKCYCGSSQPSGSQSDSCSTTCDGYPSDMCGGTNAYNVYAQEGVTVSSANSDDSGSSSTEDSTSAAGTSSTAAASSSQTNAGATTSAAGTSSDSESSSETSSINSDSANPTTSTKSSATVETTVLNSSTIVTSVVTVTSKTSSPKSTDTSSSSSATSSATASSTPESKKSSSGSNTGAIAGGVVGGVVGLGLIAAGLFFFIWRKRRNDDYESGDNTSNGIVDDVAYEEALKSSTNPFASEQDDTANRVMLGRRRLSDGSLADAADYNRKVLRVANPDDDIPENNTTGKF</sequence>
<feature type="chain" id="PRO_5028921218" evidence="3">
    <location>
        <begin position="19"/>
        <end position="350"/>
    </location>
</feature>
<dbReference type="Gene3D" id="1.20.5.510">
    <property type="entry name" value="Single helix bin"/>
    <property type="match status" value="1"/>
</dbReference>
<protein>
    <submittedName>
        <fullName evidence="5">DEBR0S2_05116g1_1</fullName>
    </submittedName>
</protein>
<evidence type="ECO:0000256" key="1">
    <source>
        <dbReference type="SAM" id="MobiDB-lite"/>
    </source>
</evidence>
<gene>
    <name evidence="5" type="ORF">DEBR0S2_05116G</name>
</gene>
<feature type="compositionally biased region" description="Polar residues" evidence="1">
    <location>
        <begin position="171"/>
        <end position="181"/>
    </location>
</feature>
<feature type="signal peptide" evidence="3">
    <location>
        <begin position="1"/>
        <end position="18"/>
    </location>
</feature>
<keyword evidence="2" id="KW-0812">Transmembrane</keyword>
<dbReference type="PROSITE" id="PS51212">
    <property type="entry name" value="WSC"/>
    <property type="match status" value="1"/>
</dbReference>
<evidence type="ECO:0000256" key="3">
    <source>
        <dbReference type="SAM" id="SignalP"/>
    </source>
</evidence>
<keyword evidence="2" id="KW-0472">Membrane</keyword>
<proteinExistence type="predicted"/>
<feature type="region of interest" description="Disordered" evidence="1">
    <location>
        <begin position="197"/>
        <end position="236"/>
    </location>
</feature>
<dbReference type="InterPro" id="IPR002889">
    <property type="entry name" value="WSC_carb-bd"/>
</dbReference>
<reference evidence="5 6" key="1">
    <citation type="submission" date="2019-07" db="EMBL/GenBank/DDBJ databases">
        <authorList>
            <person name="Friedrich A."/>
            <person name="Schacherer J."/>
        </authorList>
    </citation>
    <scope>NUCLEOTIDE SEQUENCE [LARGE SCALE GENOMIC DNA]</scope>
</reference>
<dbReference type="EMBL" id="CABFWN010000002">
    <property type="protein sequence ID" value="VUG17363.1"/>
    <property type="molecule type" value="Genomic_DNA"/>
</dbReference>
<name>A0A7D9GYQ5_DEKBR</name>
<dbReference type="PANTHER" id="PTHR16861:SF4">
    <property type="entry name" value="SH3 DOMAIN PROTEIN (AFU_ORTHOLOGUE AFUA_1G13610)"/>
    <property type="match status" value="1"/>
</dbReference>
<dbReference type="SMART" id="SM00321">
    <property type="entry name" value="WSC"/>
    <property type="match status" value="1"/>
</dbReference>
<feature type="region of interest" description="Disordered" evidence="1">
    <location>
        <begin position="108"/>
        <end position="181"/>
    </location>
</feature>
<dbReference type="Pfam" id="PF01822">
    <property type="entry name" value="WSC"/>
    <property type="match status" value="1"/>
</dbReference>
<keyword evidence="3" id="KW-0732">Signal</keyword>
<evidence type="ECO:0000313" key="6">
    <source>
        <dbReference type="Proteomes" id="UP000478008"/>
    </source>
</evidence>
<keyword evidence="2" id="KW-1133">Transmembrane helix</keyword>
<feature type="transmembrane region" description="Helical" evidence="2">
    <location>
        <begin position="239"/>
        <end position="263"/>
    </location>
</feature>
<dbReference type="Proteomes" id="UP000478008">
    <property type="component" value="Unassembled WGS sequence"/>
</dbReference>
<feature type="compositionally biased region" description="Low complexity" evidence="1">
    <location>
        <begin position="108"/>
        <end position="170"/>
    </location>
</feature>